<organism evidence="8 9">
    <name type="scientific">Glaciimonas soli</name>
    <dbReference type="NCBI Taxonomy" id="2590999"/>
    <lineage>
        <taxon>Bacteria</taxon>
        <taxon>Pseudomonadati</taxon>
        <taxon>Pseudomonadota</taxon>
        <taxon>Betaproteobacteria</taxon>
        <taxon>Burkholderiales</taxon>
        <taxon>Oxalobacteraceae</taxon>
        <taxon>Glaciimonas</taxon>
    </lineage>
</organism>
<dbReference type="Proteomes" id="UP000451565">
    <property type="component" value="Unassembled WGS sequence"/>
</dbReference>
<dbReference type="GO" id="GO:0008942">
    <property type="term" value="F:nitrite reductase [NAD(P)H] activity"/>
    <property type="evidence" value="ECO:0007669"/>
    <property type="project" value="InterPro"/>
</dbReference>
<evidence type="ECO:0000256" key="6">
    <source>
        <dbReference type="ARBA" id="ARBA00023063"/>
    </source>
</evidence>
<evidence type="ECO:0000313" key="8">
    <source>
        <dbReference type="EMBL" id="MQQ99641.1"/>
    </source>
</evidence>
<accession>A0A843YQT5</accession>
<evidence type="ECO:0000256" key="4">
    <source>
        <dbReference type="ARBA" id="ARBA00023004"/>
    </source>
</evidence>
<feature type="domain" description="Rieske" evidence="7">
    <location>
        <begin position="4"/>
        <end position="98"/>
    </location>
</feature>
<dbReference type="CDD" id="cd03528">
    <property type="entry name" value="Rieske_RO_ferredoxin"/>
    <property type="match status" value="1"/>
</dbReference>
<keyword evidence="4" id="KW-0408">Iron</keyword>
<protein>
    <submittedName>
        <fullName evidence="8">Nitrite reductase small subunit NirD</fullName>
    </submittedName>
</protein>
<keyword evidence="2" id="KW-0479">Metal-binding</keyword>
<dbReference type="Gene3D" id="2.102.10.10">
    <property type="entry name" value="Rieske [2Fe-2S] iron-sulphur domain"/>
    <property type="match status" value="1"/>
</dbReference>
<dbReference type="SUPFAM" id="SSF50022">
    <property type="entry name" value="ISP domain"/>
    <property type="match status" value="1"/>
</dbReference>
<dbReference type="GO" id="GO:0051537">
    <property type="term" value="F:2 iron, 2 sulfur cluster binding"/>
    <property type="evidence" value="ECO:0007669"/>
    <property type="project" value="UniProtKB-KW"/>
</dbReference>
<keyword evidence="6" id="KW-0534">Nitrate assimilation</keyword>
<dbReference type="AlphaFoldDB" id="A0A843YQT5"/>
<reference evidence="8 9" key="1">
    <citation type="submission" date="2019-10" db="EMBL/GenBank/DDBJ databases">
        <title>Glaciimonas soli sp. nov., a psychrophilic bacterium isolated from the forest soil of a high elevation mountain in Taiwan.</title>
        <authorList>
            <person name="Wang L.-T."/>
            <person name="Shieh W.Y."/>
        </authorList>
    </citation>
    <scope>NUCLEOTIDE SEQUENCE [LARGE SCALE GENOMIC DNA]</scope>
    <source>
        <strain evidence="8 9">GS1</strain>
    </source>
</reference>
<comment type="caution">
    <text evidence="8">The sequence shown here is derived from an EMBL/GenBank/DDBJ whole genome shotgun (WGS) entry which is preliminary data.</text>
</comment>
<dbReference type="GO" id="GO:0042128">
    <property type="term" value="P:nitrate assimilation"/>
    <property type="evidence" value="ECO:0007669"/>
    <property type="project" value="UniProtKB-KW"/>
</dbReference>
<evidence type="ECO:0000256" key="2">
    <source>
        <dbReference type="ARBA" id="ARBA00022723"/>
    </source>
</evidence>
<dbReference type="InterPro" id="IPR036922">
    <property type="entry name" value="Rieske_2Fe-2S_sf"/>
</dbReference>
<keyword evidence="3" id="KW-0560">Oxidoreductase</keyword>
<evidence type="ECO:0000256" key="5">
    <source>
        <dbReference type="ARBA" id="ARBA00023014"/>
    </source>
</evidence>
<evidence type="ECO:0000256" key="3">
    <source>
        <dbReference type="ARBA" id="ARBA00023002"/>
    </source>
</evidence>
<name>A0A843YQT5_9BURK</name>
<keyword evidence="1" id="KW-0001">2Fe-2S</keyword>
<dbReference type="PANTHER" id="PTHR21496:SF23">
    <property type="entry name" value="3-PHENYLPROPIONATE_CINNAMIC ACID DIOXYGENASE FERREDOXIN SUBUNIT"/>
    <property type="match status" value="1"/>
</dbReference>
<dbReference type="Pfam" id="PF13806">
    <property type="entry name" value="Rieske_2"/>
    <property type="match status" value="1"/>
</dbReference>
<keyword evidence="5" id="KW-0411">Iron-sulfur</keyword>
<dbReference type="EMBL" id="WINI01000001">
    <property type="protein sequence ID" value="MQQ99641.1"/>
    <property type="molecule type" value="Genomic_DNA"/>
</dbReference>
<dbReference type="InterPro" id="IPR017941">
    <property type="entry name" value="Rieske_2Fe-2S"/>
</dbReference>
<dbReference type="PROSITE" id="PS51296">
    <property type="entry name" value="RIESKE"/>
    <property type="match status" value="1"/>
</dbReference>
<evidence type="ECO:0000259" key="7">
    <source>
        <dbReference type="PROSITE" id="PS51296"/>
    </source>
</evidence>
<evidence type="ECO:0000313" key="9">
    <source>
        <dbReference type="Proteomes" id="UP000451565"/>
    </source>
</evidence>
<dbReference type="GO" id="GO:0046872">
    <property type="term" value="F:metal ion binding"/>
    <property type="evidence" value="ECO:0007669"/>
    <property type="project" value="UniProtKB-KW"/>
</dbReference>
<sequence>MMWKNICKASELDQDQGVSVTVEGKEIGVFLVDEKPYAIADICPHAYARLSQGFVDGDTVECPLHEAVFEIKTGKCTKGPGSDVTIYPIQIVDGQVQIQL</sequence>
<proteinExistence type="predicted"/>
<gene>
    <name evidence="8" type="primary">nirD</name>
    <name evidence="8" type="ORF">GEV47_02940</name>
</gene>
<dbReference type="InterPro" id="IPR012748">
    <property type="entry name" value="Rieske-like_NirD"/>
</dbReference>
<evidence type="ECO:0000256" key="1">
    <source>
        <dbReference type="ARBA" id="ARBA00022714"/>
    </source>
</evidence>
<dbReference type="PANTHER" id="PTHR21496">
    <property type="entry name" value="FERREDOXIN-RELATED"/>
    <property type="match status" value="1"/>
</dbReference>
<dbReference type="NCBIfam" id="TIGR02378">
    <property type="entry name" value="nirD_assim_sml"/>
    <property type="match status" value="1"/>
</dbReference>
<keyword evidence="9" id="KW-1185">Reference proteome</keyword>